<evidence type="ECO:0000256" key="1">
    <source>
        <dbReference type="SAM" id="MobiDB-lite"/>
    </source>
</evidence>
<keyword evidence="3" id="KW-1185">Reference proteome</keyword>
<comment type="caution">
    <text evidence="2">The sequence shown here is derived from an EMBL/GenBank/DDBJ whole genome shotgun (WGS) entry which is preliminary data.</text>
</comment>
<dbReference type="RefSeq" id="WP_197002845.1">
    <property type="nucleotide sequence ID" value="NZ_BONS01000002.1"/>
</dbReference>
<evidence type="ECO:0000313" key="3">
    <source>
        <dbReference type="Proteomes" id="UP000622552"/>
    </source>
</evidence>
<organism evidence="2 3">
    <name type="scientific">Longispora fulva</name>
    <dbReference type="NCBI Taxonomy" id="619741"/>
    <lineage>
        <taxon>Bacteria</taxon>
        <taxon>Bacillati</taxon>
        <taxon>Actinomycetota</taxon>
        <taxon>Actinomycetes</taxon>
        <taxon>Micromonosporales</taxon>
        <taxon>Micromonosporaceae</taxon>
        <taxon>Longispora</taxon>
    </lineage>
</organism>
<dbReference type="EMBL" id="JADOUF010000001">
    <property type="protein sequence ID" value="MBG6135781.1"/>
    <property type="molecule type" value="Genomic_DNA"/>
</dbReference>
<name>A0A8J7GRS0_9ACTN</name>
<protein>
    <submittedName>
        <fullName evidence="2">Uncharacterized protein</fullName>
    </submittedName>
</protein>
<gene>
    <name evidence="2" type="ORF">IW245_001975</name>
</gene>
<proteinExistence type="predicted"/>
<reference evidence="2" key="1">
    <citation type="submission" date="2020-11" db="EMBL/GenBank/DDBJ databases">
        <title>Sequencing the genomes of 1000 actinobacteria strains.</title>
        <authorList>
            <person name="Klenk H.-P."/>
        </authorList>
    </citation>
    <scope>NUCLEOTIDE SEQUENCE</scope>
    <source>
        <strain evidence="2">DSM 45356</strain>
    </source>
</reference>
<evidence type="ECO:0000313" key="2">
    <source>
        <dbReference type="EMBL" id="MBG6135781.1"/>
    </source>
</evidence>
<sequence length="49" mass="5170">MPEFDEYADDQQDLVINSVSGTEGEVAEGAPDTDGPTAQPRGLMDEGQS</sequence>
<feature type="region of interest" description="Disordered" evidence="1">
    <location>
        <begin position="18"/>
        <end position="49"/>
    </location>
</feature>
<accession>A0A8J7GRS0</accession>
<dbReference type="AlphaFoldDB" id="A0A8J7GRS0"/>
<dbReference type="Proteomes" id="UP000622552">
    <property type="component" value="Unassembled WGS sequence"/>
</dbReference>